<dbReference type="GeneID" id="59352837"/>
<accession>A0A8H6VRH2</accession>
<evidence type="ECO:0000313" key="4">
    <source>
        <dbReference type="EMBL" id="KAF7289291.1"/>
    </source>
</evidence>
<feature type="domain" description="DUF6534" evidence="3">
    <location>
        <begin position="171"/>
        <end position="273"/>
    </location>
</feature>
<dbReference type="RefSeq" id="XP_037213322.1">
    <property type="nucleotide sequence ID" value="XM_037370321.1"/>
</dbReference>
<dbReference type="AlphaFoldDB" id="A0A8H6VRH2"/>
<feature type="transmembrane region" description="Helical" evidence="2">
    <location>
        <begin position="167"/>
        <end position="186"/>
    </location>
</feature>
<feature type="region of interest" description="Disordered" evidence="1">
    <location>
        <begin position="316"/>
        <end position="337"/>
    </location>
</feature>
<sequence length="337" mass="37606">MGSLPPETFINDTLGALQIGALLSYMLFGMTTTQVYLYHTRFPEDARWIRLLVAVIWLLEATQACLLGYVVYFYTITDYGDSRHALQNTLPPLLVTFILNGAITTLVESFFIYRIYQLSEKRFPSIIMLITSIGYFLGSITFCVAGFHTDTWARAEAKWGWDVLSTAILGVTTDLSISVSLVVLLIRSRGRGIASTTAVMDRVIAWTIETCSLTTICMVLILIFYETRKQSCKNPAISFPTSSYNHTVIWLALVILKSRLFSNSLLASLNSRTAFRGMLNATIPASVPQFSHIGPGSRTMENADVEMFRVQVETKTHVHHDDDEDGSTGKLRGLDSI</sequence>
<feature type="transmembrane region" description="Helical" evidence="2">
    <location>
        <begin position="94"/>
        <end position="113"/>
    </location>
</feature>
<dbReference type="EMBL" id="JACAZF010000017">
    <property type="protein sequence ID" value="KAF7289291.1"/>
    <property type="molecule type" value="Genomic_DNA"/>
</dbReference>
<comment type="caution">
    <text evidence="4">The sequence shown here is derived from an EMBL/GenBank/DDBJ whole genome shotgun (WGS) entry which is preliminary data.</text>
</comment>
<dbReference type="OrthoDB" id="2535105at2759"/>
<protein>
    <recommendedName>
        <fullName evidence="3">DUF6534 domain-containing protein</fullName>
    </recommendedName>
</protein>
<dbReference type="Pfam" id="PF20152">
    <property type="entry name" value="DUF6534"/>
    <property type="match status" value="1"/>
</dbReference>
<dbReference type="PANTHER" id="PTHR40465">
    <property type="entry name" value="CHROMOSOME 1, WHOLE GENOME SHOTGUN SEQUENCE"/>
    <property type="match status" value="1"/>
</dbReference>
<evidence type="ECO:0000259" key="3">
    <source>
        <dbReference type="Pfam" id="PF20152"/>
    </source>
</evidence>
<name>A0A8H6VRH2_9AGAR</name>
<keyword evidence="2" id="KW-0812">Transmembrane</keyword>
<feature type="transmembrane region" description="Helical" evidence="2">
    <location>
        <begin position="125"/>
        <end position="147"/>
    </location>
</feature>
<proteinExistence type="predicted"/>
<reference evidence="4" key="1">
    <citation type="submission" date="2020-05" db="EMBL/GenBank/DDBJ databases">
        <title>Mycena genomes resolve the evolution of fungal bioluminescence.</title>
        <authorList>
            <person name="Tsai I.J."/>
        </authorList>
    </citation>
    <scope>NUCLEOTIDE SEQUENCE</scope>
    <source>
        <strain evidence="4">171206Taipei</strain>
    </source>
</reference>
<feature type="transmembrane region" description="Helical" evidence="2">
    <location>
        <begin position="51"/>
        <end position="74"/>
    </location>
</feature>
<evidence type="ECO:0000313" key="5">
    <source>
        <dbReference type="Proteomes" id="UP000636479"/>
    </source>
</evidence>
<evidence type="ECO:0000256" key="1">
    <source>
        <dbReference type="SAM" id="MobiDB-lite"/>
    </source>
</evidence>
<dbReference type="PANTHER" id="PTHR40465:SF1">
    <property type="entry name" value="DUF6534 DOMAIN-CONTAINING PROTEIN"/>
    <property type="match status" value="1"/>
</dbReference>
<dbReference type="InterPro" id="IPR045339">
    <property type="entry name" value="DUF6534"/>
</dbReference>
<keyword evidence="2" id="KW-1133">Transmembrane helix</keyword>
<feature type="transmembrane region" description="Helical" evidence="2">
    <location>
        <begin position="15"/>
        <end position="39"/>
    </location>
</feature>
<organism evidence="4 5">
    <name type="scientific">Mycena indigotica</name>
    <dbReference type="NCBI Taxonomy" id="2126181"/>
    <lineage>
        <taxon>Eukaryota</taxon>
        <taxon>Fungi</taxon>
        <taxon>Dikarya</taxon>
        <taxon>Basidiomycota</taxon>
        <taxon>Agaricomycotina</taxon>
        <taxon>Agaricomycetes</taxon>
        <taxon>Agaricomycetidae</taxon>
        <taxon>Agaricales</taxon>
        <taxon>Marasmiineae</taxon>
        <taxon>Mycenaceae</taxon>
        <taxon>Mycena</taxon>
    </lineage>
</organism>
<gene>
    <name evidence="4" type="ORF">MIND_01390700</name>
</gene>
<evidence type="ECO:0000256" key="2">
    <source>
        <dbReference type="SAM" id="Phobius"/>
    </source>
</evidence>
<feature type="transmembrane region" description="Helical" evidence="2">
    <location>
        <begin position="206"/>
        <end position="225"/>
    </location>
</feature>
<dbReference type="Proteomes" id="UP000636479">
    <property type="component" value="Unassembled WGS sequence"/>
</dbReference>
<keyword evidence="5" id="KW-1185">Reference proteome</keyword>
<keyword evidence="2" id="KW-0472">Membrane</keyword>